<dbReference type="InterPro" id="IPR001173">
    <property type="entry name" value="Glyco_trans_2-like"/>
</dbReference>
<evidence type="ECO:0000313" key="5">
    <source>
        <dbReference type="Proteomes" id="UP000280696"/>
    </source>
</evidence>
<dbReference type="Proteomes" id="UP000280696">
    <property type="component" value="Unassembled WGS sequence"/>
</dbReference>
<sequence length="341" mass="39553">MKLLSFTVPCYNSAAYMGKCVESLLKGGEDVEIIIVDDGSTDETAQIADDYAEKYPSVVRVIHKENGGHGSAVNAGIENAQGLFFKVVDSDDWVKEEAYVQILEVLKNLAGGEKTLDMLVSNFVYEKVGENRHKVMRYKHALPVGEMFTWEDVKHFHKGQYILMHSVIFRTKLLRECGLKLPEHTFYVDNLYVFEPLPYVRNMYYLDVNFYRYFIGRTDQSVNEEVMIGRIDQQIQVNKLMVDYMVENKSRITACKKMYHYMASYLDIITTVSSILLIRSGTKENLDKKKELWNYIKKKDWLLYGKLRYGLLGSCTNLPGRSGRRISVEGYKICRRFFNFN</sequence>
<dbReference type="PANTHER" id="PTHR22916:SF51">
    <property type="entry name" value="GLYCOSYLTRANSFERASE EPSH-RELATED"/>
    <property type="match status" value="1"/>
</dbReference>
<reference evidence="4 5" key="1">
    <citation type="submission" date="2018-09" db="EMBL/GenBank/DDBJ databases">
        <title>Murine metabolic-syndrome-specific gut microbial biobank.</title>
        <authorList>
            <person name="Liu C."/>
        </authorList>
    </citation>
    <scope>NUCLEOTIDE SEQUENCE [LARGE SCALE GENOMIC DNA]</scope>
    <source>
        <strain evidence="4 5">0.1xD8-82</strain>
    </source>
</reference>
<name>A0A3A9AAG5_9FIRM</name>
<dbReference type="PANTHER" id="PTHR22916">
    <property type="entry name" value="GLYCOSYLTRANSFERASE"/>
    <property type="match status" value="1"/>
</dbReference>
<keyword evidence="2 4" id="KW-0808">Transferase</keyword>
<dbReference type="Pfam" id="PF00535">
    <property type="entry name" value="Glycos_transf_2"/>
    <property type="match status" value="1"/>
</dbReference>
<dbReference type="Gene3D" id="3.90.550.10">
    <property type="entry name" value="Spore Coat Polysaccharide Biosynthesis Protein SpsA, Chain A"/>
    <property type="match status" value="1"/>
</dbReference>
<dbReference type="GO" id="GO:0016757">
    <property type="term" value="F:glycosyltransferase activity"/>
    <property type="evidence" value="ECO:0007669"/>
    <property type="project" value="UniProtKB-KW"/>
</dbReference>
<protein>
    <submittedName>
        <fullName evidence="4">Glycosyltransferase family 2 protein</fullName>
    </submittedName>
</protein>
<proteinExistence type="predicted"/>
<organism evidence="4 5">
    <name type="scientific">Parablautia intestinalis</name>
    <dbReference type="NCBI Taxonomy" id="2320100"/>
    <lineage>
        <taxon>Bacteria</taxon>
        <taxon>Bacillati</taxon>
        <taxon>Bacillota</taxon>
        <taxon>Clostridia</taxon>
        <taxon>Lachnospirales</taxon>
        <taxon>Lachnospiraceae</taxon>
        <taxon>Parablautia</taxon>
    </lineage>
</organism>
<keyword evidence="1" id="KW-0328">Glycosyltransferase</keyword>
<dbReference type="EMBL" id="RAYQ01000027">
    <property type="protein sequence ID" value="RKI88632.1"/>
    <property type="molecule type" value="Genomic_DNA"/>
</dbReference>
<evidence type="ECO:0000313" key="4">
    <source>
        <dbReference type="EMBL" id="RKI88632.1"/>
    </source>
</evidence>
<evidence type="ECO:0000259" key="3">
    <source>
        <dbReference type="Pfam" id="PF00535"/>
    </source>
</evidence>
<dbReference type="InterPro" id="IPR029044">
    <property type="entry name" value="Nucleotide-diphossugar_trans"/>
</dbReference>
<evidence type="ECO:0000256" key="2">
    <source>
        <dbReference type="ARBA" id="ARBA00022679"/>
    </source>
</evidence>
<dbReference type="SUPFAM" id="SSF53448">
    <property type="entry name" value="Nucleotide-diphospho-sugar transferases"/>
    <property type="match status" value="1"/>
</dbReference>
<dbReference type="CDD" id="cd00761">
    <property type="entry name" value="Glyco_tranf_GTA_type"/>
    <property type="match status" value="1"/>
</dbReference>
<accession>A0A3A9AAG5</accession>
<evidence type="ECO:0000256" key="1">
    <source>
        <dbReference type="ARBA" id="ARBA00022676"/>
    </source>
</evidence>
<feature type="domain" description="Glycosyltransferase 2-like" evidence="3">
    <location>
        <begin position="5"/>
        <end position="108"/>
    </location>
</feature>
<dbReference type="OrthoDB" id="396512at2"/>
<dbReference type="RefSeq" id="WP_120471932.1">
    <property type="nucleotide sequence ID" value="NZ_CATAJS010000030.1"/>
</dbReference>
<comment type="caution">
    <text evidence="4">The sequence shown here is derived from an EMBL/GenBank/DDBJ whole genome shotgun (WGS) entry which is preliminary data.</text>
</comment>
<keyword evidence="5" id="KW-1185">Reference proteome</keyword>
<gene>
    <name evidence="4" type="ORF">D7V94_19240</name>
</gene>
<dbReference type="AlphaFoldDB" id="A0A3A9AAG5"/>